<evidence type="ECO:0000256" key="12">
    <source>
        <dbReference type="PIRNR" id="PIRNR006247"/>
    </source>
</evidence>
<feature type="transmembrane region" description="Helical" evidence="14">
    <location>
        <begin position="36"/>
        <end position="57"/>
    </location>
</feature>
<dbReference type="RefSeq" id="WP_005002685.1">
    <property type="nucleotide sequence ID" value="NZ_CH672427.1"/>
</dbReference>
<organism evidence="15 16">
    <name type="scientific">Nitrococcus mobilis Nb-231</name>
    <dbReference type="NCBI Taxonomy" id="314278"/>
    <lineage>
        <taxon>Bacteria</taxon>
        <taxon>Pseudomonadati</taxon>
        <taxon>Pseudomonadota</taxon>
        <taxon>Gammaproteobacteria</taxon>
        <taxon>Chromatiales</taxon>
        <taxon>Ectothiorhodospiraceae</taxon>
        <taxon>Nitrococcus</taxon>
    </lineage>
</organism>
<accession>A4BP77</accession>
<dbReference type="STRING" id="314278.NB231_11599"/>
<comment type="similarity">
    <text evidence="2 12">Belongs to the TrkH potassium transport family.</text>
</comment>
<dbReference type="eggNOG" id="COG0168">
    <property type="taxonomic scope" value="Bacteria"/>
</dbReference>
<evidence type="ECO:0000256" key="5">
    <source>
        <dbReference type="ARBA" id="ARBA00022519"/>
    </source>
</evidence>
<evidence type="ECO:0000256" key="1">
    <source>
        <dbReference type="ARBA" id="ARBA00004429"/>
    </source>
</evidence>
<sequence length="482" mass="52685">MHFDVIQRILGMLMMVFSATMLPPISISLWTQDGALGSFLIAFFAILGIGAGLWLPMRTRHRDLRSRDGFFIVTLFWAVLAGCAALPLMFAEHPHMSLTDAYFESMSGLTTTGASVLAQIDLLPPSILYYRQQLNWLGGMGIIVLAVAVLPMLGIGGMQLYRAETPGPIKDAKLTPRIAETAKALWYIYLGLTLACALAYWAGGMTLFDAIAYSFSTVSTGGFAPHSASIAYYEQPVLHWLGVAFMFIGGANFALHFSAWRRRSLRLYFTDPEFLYYLLISLGSIAVVSAALYGYGANSLVDALRHGAFQVVSFSTSTGLTTANYSTWPSFLPVWLMLISIIGGCAGSTAGGVKAIRFLLMFKQGYREMLRLIHPQGQFMVKLGNRGVDEHITTAVWGFFATYMAVFALLLLALLCTGLDQLTAFSAVVACINNLGIAFGSVSGGFANISDTAKWLLSLAMLMGRLEIFTVLVLFLPAFWRR</sequence>
<keyword evidence="7 14" id="KW-0812">Transmembrane</keyword>
<dbReference type="PANTHER" id="PTHR32024:SF2">
    <property type="entry name" value="TRK SYSTEM POTASSIUM UPTAKE PROTEIN TRKG-RELATED"/>
    <property type="match status" value="1"/>
</dbReference>
<feature type="binding site" evidence="13">
    <location>
        <position position="435"/>
    </location>
    <ligand>
        <name>K(+)</name>
        <dbReference type="ChEBI" id="CHEBI:29103"/>
    </ligand>
</feature>
<evidence type="ECO:0000256" key="14">
    <source>
        <dbReference type="SAM" id="Phobius"/>
    </source>
</evidence>
<dbReference type="Proteomes" id="UP000003374">
    <property type="component" value="Unassembled WGS sequence"/>
</dbReference>
<comment type="function">
    <text evidence="12">Low-affinity potassium transport system. Interacts with Trk system potassium uptake protein TrkA.</text>
</comment>
<evidence type="ECO:0000256" key="6">
    <source>
        <dbReference type="ARBA" id="ARBA00022538"/>
    </source>
</evidence>
<keyword evidence="10 12" id="KW-0406">Ion transport</keyword>
<feature type="transmembrane region" description="Helical" evidence="14">
    <location>
        <begin position="69"/>
        <end position="90"/>
    </location>
</feature>
<dbReference type="HOGENOM" id="CLU_030708_0_2_6"/>
<evidence type="ECO:0000256" key="3">
    <source>
        <dbReference type="ARBA" id="ARBA00022448"/>
    </source>
</evidence>
<feature type="transmembrane region" description="Helical" evidence="14">
    <location>
        <begin position="421"/>
        <end position="443"/>
    </location>
</feature>
<reference evidence="15 16" key="1">
    <citation type="submission" date="2006-02" db="EMBL/GenBank/DDBJ databases">
        <authorList>
            <person name="Waterbury J."/>
            <person name="Ferriera S."/>
            <person name="Johnson J."/>
            <person name="Kravitz S."/>
            <person name="Halpern A."/>
            <person name="Remington K."/>
            <person name="Beeson K."/>
            <person name="Tran B."/>
            <person name="Rogers Y.-H."/>
            <person name="Friedman R."/>
            <person name="Venter J.C."/>
        </authorList>
    </citation>
    <scope>NUCLEOTIDE SEQUENCE [LARGE SCALE GENOMIC DNA]</scope>
    <source>
        <strain evidence="15 16">Nb-231</strain>
    </source>
</reference>
<evidence type="ECO:0000256" key="9">
    <source>
        <dbReference type="ARBA" id="ARBA00022989"/>
    </source>
</evidence>
<dbReference type="PIRSF" id="PIRSF006247">
    <property type="entry name" value="TrkH"/>
    <property type="match status" value="1"/>
</dbReference>
<dbReference type="AlphaFoldDB" id="A4BP77"/>
<feature type="transmembrane region" description="Helical" evidence="14">
    <location>
        <begin position="395"/>
        <end position="415"/>
    </location>
</feature>
<dbReference type="Pfam" id="PF02386">
    <property type="entry name" value="TrkH"/>
    <property type="match status" value="1"/>
</dbReference>
<dbReference type="NCBIfam" id="TIGR00933">
    <property type="entry name" value="2a38"/>
    <property type="match status" value="1"/>
</dbReference>
<protein>
    <recommendedName>
        <fullName evidence="12">Trk system potassium uptake protein</fullName>
    </recommendedName>
</protein>
<dbReference type="OrthoDB" id="9810952at2"/>
<evidence type="ECO:0000256" key="4">
    <source>
        <dbReference type="ARBA" id="ARBA00022475"/>
    </source>
</evidence>
<feature type="transmembrane region" description="Helical" evidence="14">
    <location>
        <begin position="275"/>
        <end position="295"/>
    </location>
</feature>
<gene>
    <name evidence="15" type="ORF">NB231_11599</name>
</gene>
<evidence type="ECO:0000256" key="13">
    <source>
        <dbReference type="PIRSR" id="PIRSR006247-1"/>
    </source>
</evidence>
<feature type="transmembrane region" description="Helical" evidence="14">
    <location>
        <begin position="237"/>
        <end position="255"/>
    </location>
</feature>
<keyword evidence="8 12" id="KW-0630">Potassium</keyword>
<keyword evidence="3 12" id="KW-0813">Transport</keyword>
<name>A4BP77_9GAMM</name>
<evidence type="ECO:0000313" key="16">
    <source>
        <dbReference type="Proteomes" id="UP000003374"/>
    </source>
</evidence>
<feature type="binding site" evidence="13">
    <location>
        <position position="434"/>
    </location>
    <ligand>
        <name>K(+)</name>
        <dbReference type="ChEBI" id="CHEBI:29103"/>
    </ligand>
</feature>
<evidence type="ECO:0000256" key="7">
    <source>
        <dbReference type="ARBA" id="ARBA00022692"/>
    </source>
</evidence>
<feature type="binding site" evidence="13">
    <location>
        <position position="112"/>
    </location>
    <ligand>
        <name>K(+)</name>
        <dbReference type="ChEBI" id="CHEBI:29103"/>
    </ligand>
</feature>
<keyword evidence="5 12" id="KW-0997">Cell inner membrane</keyword>
<evidence type="ECO:0000256" key="8">
    <source>
        <dbReference type="ARBA" id="ARBA00022958"/>
    </source>
</evidence>
<evidence type="ECO:0000256" key="2">
    <source>
        <dbReference type="ARBA" id="ARBA00009137"/>
    </source>
</evidence>
<dbReference type="GO" id="GO:0046872">
    <property type="term" value="F:metal ion binding"/>
    <property type="evidence" value="ECO:0007669"/>
    <property type="project" value="UniProtKB-KW"/>
</dbReference>
<keyword evidence="4 12" id="KW-1003">Cell membrane</keyword>
<dbReference type="InterPro" id="IPR004772">
    <property type="entry name" value="TrkH"/>
</dbReference>
<evidence type="ECO:0000256" key="11">
    <source>
        <dbReference type="ARBA" id="ARBA00023136"/>
    </source>
</evidence>
<keyword evidence="11 12" id="KW-0472">Membrane</keyword>
<proteinExistence type="inferred from homology"/>
<keyword evidence="9 14" id="KW-1133">Transmembrane helix</keyword>
<feature type="transmembrane region" description="Helical" evidence="14">
    <location>
        <begin position="136"/>
        <end position="163"/>
    </location>
</feature>
<dbReference type="GO" id="GO:0015379">
    <property type="term" value="F:potassium:chloride symporter activity"/>
    <property type="evidence" value="ECO:0007669"/>
    <property type="project" value="InterPro"/>
</dbReference>
<feature type="transmembrane region" description="Helical" evidence="14">
    <location>
        <begin position="12"/>
        <end position="30"/>
    </location>
</feature>
<comment type="subcellular location">
    <subcellularLocation>
        <location evidence="1 12">Cell inner membrane</location>
        <topology evidence="1 12">Multi-pass membrane protein</topology>
    </subcellularLocation>
</comment>
<keyword evidence="6 12" id="KW-0633">Potassium transport</keyword>
<feature type="transmembrane region" description="Helical" evidence="14">
    <location>
        <begin position="184"/>
        <end position="203"/>
    </location>
</feature>
<keyword evidence="13" id="KW-0479">Metal-binding</keyword>
<dbReference type="PANTHER" id="PTHR32024">
    <property type="entry name" value="TRK SYSTEM POTASSIUM UPTAKE PROTEIN TRKG-RELATED"/>
    <property type="match status" value="1"/>
</dbReference>
<feature type="binding site" evidence="13">
    <location>
        <position position="221"/>
    </location>
    <ligand>
        <name>K(+)</name>
        <dbReference type="ChEBI" id="CHEBI:29103"/>
    </ligand>
</feature>
<dbReference type="EMBL" id="AAOF01000003">
    <property type="protein sequence ID" value="EAR22378.1"/>
    <property type="molecule type" value="Genomic_DNA"/>
</dbReference>
<evidence type="ECO:0000256" key="10">
    <source>
        <dbReference type="ARBA" id="ARBA00023065"/>
    </source>
</evidence>
<feature type="transmembrane region" description="Helical" evidence="14">
    <location>
        <begin position="334"/>
        <end position="360"/>
    </location>
</feature>
<feature type="transmembrane region" description="Helical" evidence="14">
    <location>
        <begin position="455"/>
        <end position="480"/>
    </location>
</feature>
<keyword evidence="16" id="KW-1185">Reference proteome</keyword>
<comment type="caution">
    <text evidence="15">The sequence shown here is derived from an EMBL/GenBank/DDBJ whole genome shotgun (WGS) entry which is preliminary data.</text>
</comment>
<dbReference type="InterPro" id="IPR003445">
    <property type="entry name" value="Cat_transpt"/>
</dbReference>
<feature type="binding site" evidence="13">
    <location>
        <position position="318"/>
    </location>
    <ligand>
        <name>K(+)</name>
        <dbReference type="ChEBI" id="CHEBI:29103"/>
    </ligand>
</feature>
<feature type="binding site" evidence="13">
    <location>
        <position position="111"/>
    </location>
    <ligand>
        <name>K(+)</name>
        <dbReference type="ChEBI" id="CHEBI:29103"/>
    </ligand>
</feature>
<evidence type="ECO:0000313" key="15">
    <source>
        <dbReference type="EMBL" id="EAR22378.1"/>
    </source>
</evidence>
<dbReference type="GO" id="GO:0005886">
    <property type="term" value="C:plasma membrane"/>
    <property type="evidence" value="ECO:0007669"/>
    <property type="project" value="UniProtKB-SubCell"/>
</dbReference>